<protein>
    <submittedName>
        <fullName evidence="8">Uncharacterized protein</fullName>
    </submittedName>
</protein>
<feature type="transmembrane region" description="Helical" evidence="7">
    <location>
        <begin position="185"/>
        <end position="204"/>
    </location>
</feature>
<feature type="transmembrane region" description="Helical" evidence="7">
    <location>
        <begin position="523"/>
        <end position="546"/>
    </location>
</feature>
<feature type="transmembrane region" description="Helical" evidence="7">
    <location>
        <begin position="278"/>
        <end position="295"/>
    </location>
</feature>
<feature type="region of interest" description="Disordered" evidence="6">
    <location>
        <begin position="1"/>
        <end position="62"/>
    </location>
</feature>
<organism evidence="8 9">
    <name type="scientific">Fusarium fujikuroi</name>
    <name type="common">Bakanae and foot rot disease fungus</name>
    <name type="synonym">Gibberella fujikuroi</name>
    <dbReference type="NCBI Taxonomy" id="5127"/>
    <lineage>
        <taxon>Eukaryota</taxon>
        <taxon>Fungi</taxon>
        <taxon>Dikarya</taxon>
        <taxon>Ascomycota</taxon>
        <taxon>Pezizomycotina</taxon>
        <taxon>Sordariomycetes</taxon>
        <taxon>Hypocreomycetidae</taxon>
        <taxon>Hypocreales</taxon>
        <taxon>Nectriaceae</taxon>
        <taxon>Fusarium</taxon>
        <taxon>Fusarium fujikuroi species complex</taxon>
    </lineage>
</organism>
<accession>A0A2H3SIZ9</accession>
<comment type="subcellular location">
    <subcellularLocation>
        <location evidence="1">Membrane</location>
        <topology evidence="1">Multi-pass membrane protein</topology>
    </subcellularLocation>
</comment>
<feature type="transmembrane region" description="Helical" evidence="7">
    <location>
        <begin position="210"/>
        <end position="232"/>
    </location>
</feature>
<dbReference type="InterPro" id="IPR011701">
    <property type="entry name" value="MFS"/>
</dbReference>
<gene>
    <name evidence="8" type="ORF">C2S_8401</name>
</gene>
<feature type="compositionally biased region" description="Basic and acidic residues" evidence="6">
    <location>
        <begin position="35"/>
        <end position="54"/>
    </location>
</feature>
<keyword evidence="4 7" id="KW-0472">Membrane</keyword>
<feature type="transmembrane region" description="Helical" evidence="7">
    <location>
        <begin position="350"/>
        <end position="375"/>
    </location>
</feature>
<feature type="transmembrane region" description="Helical" evidence="7">
    <location>
        <begin position="156"/>
        <end position="173"/>
    </location>
</feature>
<feature type="transmembrane region" description="Helical" evidence="7">
    <location>
        <begin position="387"/>
        <end position="409"/>
    </location>
</feature>
<comment type="caution">
    <text evidence="8">The sequence shown here is derived from an EMBL/GenBank/DDBJ whole genome shotgun (WGS) entry which is preliminary data.</text>
</comment>
<feature type="transmembrane region" description="Helical" evidence="7">
    <location>
        <begin position="117"/>
        <end position="136"/>
    </location>
</feature>
<evidence type="ECO:0000313" key="8">
    <source>
        <dbReference type="EMBL" id="VTT71354.1"/>
    </source>
</evidence>
<keyword evidence="5" id="KW-0325">Glycoprotein</keyword>
<evidence type="ECO:0000256" key="7">
    <source>
        <dbReference type="SAM" id="Phobius"/>
    </source>
</evidence>
<keyword evidence="3 7" id="KW-1133">Transmembrane helix</keyword>
<reference evidence="8" key="1">
    <citation type="submission" date="2019-05" db="EMBL/GenBank/DDBJ databases">
        <authorList>
            <person name="Piombo E."/>
        </authorList>
    </citation>
    <scope>NUCLEOTIDE SEQUENCE</scope>
    <source>
        <strain evidence="8">C2S</strain>
    </source>
</reference>
<feature type="transmembrane region" description="Helical" evidence="7">
    <location>
        <begin position="495"/>
        <end position="517"/>
    </location>
</feature>
<evidence type="ECO:0000256" key="5">
    <source>
        <dbReference type="ARBA" id="ARBA00023180"/>
    </source>
</evidence>
<feature type="transmembrane region" description="Helical" evidence="7">
    <location>
        <begin position="244"/>
        <end position="266"/>
    </location>
</feature>
<dbReference type="EMBL" id="CABFJX010000323">
    <property type="protein sequence ID" value="VTT71354.1"/>
    <property type="molecule type" value="Genomic_DNA"/>
</dbReference>
<name>A0A2H3SIZ9_FUSFU</name>
<evidence type="ECO:0000256" key="4">
    <source>
        <dbReference type="ARBA" id="ARBA00023136"/>
    </source>
</evidence>
<dbReference type="CDD" id="cd17323">
    <property type="entry name" value="MFS_Tpo1_MDR_like"/>
    <property type="match status" value="1"/>
</dbReference>
<keyword evidence="2 7" id="KW-0812">Transmembrane</keyword>
<dbReference type="InterPro" id="IPR020846">
    <property type="entry name" value="MFS_dom"/>
</dbReference>
<evidence type="ECO:0000256" key="6">
    <source>
        <dbReference type="SAM" id="MobiDB-lite"/>
    </source>
</evidence>
<dbReference type="Proteomes" id="UP000760494">
    <property type="component" value="Unassembled WGS sequence"/>
</dbReference>
<dbReference type="PANTHER" id="PTHR23502">
    <property type="entry name" value="MAJOR FACILITATOR SUPERFAMILY"/>
    <property type="match status" value="1"/>
</dbReference>
<dbReference type="SUPFAM" id="SSF103473">
    <property type="entry name" value="MFS general substrate transporter"/>
    <property type="match status" value="1"/>
</dbReference>
<dbReference type="PANTHER" id="PTHR23502:SF47">
    <property type="entry name" value="MAJOR FACILITATOR SUPERFAMILY (MFS) PROFILE DOMAIN-CONTAINING PROTEIN-RELATED"/>
    <property type="match status" value="1"/>
</dbReference>
<dbReference type="AlphaFoldDB" id="A0A2H3SIZ9"/>
<evidence type="ECO:0000256" key="2">
    <source>
        <dbReference type="ARBA" id="ARBA00022692"/>
    </source>
</evidence>
<feature type="transmembrane region" description="Helical" evidence="7">
    <location>
        <begin position="456"/>
        <end position="483"/>
    </location>
</feature>
<dbReference type="Pfam" id="PF07690">
    <property type="entry name" value="MFS_1"/>
    <property type="match status" value="1"/>
</dbReference>
<dbReference type="GO" id="GO:0022857">
    <property type="term" value="F:transmembrane transporter activity"/>
    <property type="evidence" value="ECO:0007669"/>
    <property type="project" value="InterPro"/>
</dbReference>
<proteinExistence type="predicted"/>
<evidence type="ECO:0000256" key="1">
    <source>
        <dbReference type="ARBA" id="ARBA00004141"/>
    </source>
</evidence>
<feature type="transmembrane region" description="Helical" evidence="7">
    <location>
        <begin position="430"/>
        <end position="450"/>
    </location>
</feature>
<sequence>MQSLLQYRRAGAAAQAQIDRDIGKARQHTAPNAGHDVEAGPEGRKSLDEKDEPNPGRLPPIMEANTYASSDEIPEQSLQQTVTAQTIRQCMSGGIALGQEGPDDPLDPHNWSIGRRIGVTLQISIIALFVGAASGIDATVLPQAAESLGVSEVAESLATGLYLVGMGLGSLIAGPFSETFGRNAVYTFSMAIFMIWIMASALAPNFGAQITFRFLAGCSASTPLVCSGGSIADMYNSLEKTWAFPLYAVAGFGGPMLGAVMGAYIGPSSTVSWRWTEWTMLIASGLILLLVLLFMPETYSPLLLQWKAAHYRRITGDERFRCQHEIADASLFSRLKVSMTRPFLMLTEPIIIAMTLYISVLYIVLFTFLVGWPYIFEKTYGLDQGLANIIFIAMFLGTQINFAFVPIVYRKTLRATKNQGDGHFKPEIRLWYAMLGAAAAIPISLFWLGWTNYSSISIWSAIFAVVLFGYGVTGIFICVYMYIIDSYEIYSASALTFVSLTRYMIAGGMTVVGIPFYENMGTHYTLTIMACFAVVLAAIPYVLYFYGHKVRAKSKYAFTH</sequence>
<dbReference type="Gene3D" id="1.20.1250.20">
    <property type="entry name" value="MFS general substrate transporter like domains"/>
    <property type="match status" value="1"/>
</dbReference>
<dbReference type="GO" id="GO:0005886">
    <property type="term" value="C:plasma membrane"/>
    <property type="evidence" value="ECO:0007669"/>
    <property type="project" value="TreeGrafter"/>
</dbReference>
<dbReference type="InterPro" id="IPR036259">
    <property type="entry name" value="MFS_trans_sf"/>
</dbReference>
<evidence type="ECO:0000256" key="3">
    <source>
        <dbReference type="ARBA" id="ARBA00022989"/>
    </source>
</evidence>
<evidence type="ECO:0000313" key="9">
    <source>
        <dbReference type="Proteomes" id="UP000760494"/>
    </source>
</evidence>
<dbReference type="PROSITE" id="PS50850">
    <property type="entry name" value="MFS"/>
    <property type="match status" value="1"/>
</dbReference>